<dbReference type="AlphaFoldDB" id="A0AA39TU24"/>
<reference evidence="2" key="1">
    <citation type="journal article" date="2022" name="Plant J.">
        <title>Strategies of tolerance reflected in two North American maple genomes.</title>
        <authorList>
            <person name="McEvoy S.L."/>
            <person name="Sezen U.U."/>
            <person name="Trouern-Trend A."/>
            <person name="McMahon S.M."/>
            <person name="Schaberg P.G."/>
            <person name="Yang J."/>
            <person name="Wegrzyn J.L."/>
            <person name="Swenson N.G."/>
        </authorList>
    </citation>
    <scope>NUCLEOTIDE SEQUENCE</scope>
    <source>
        <strain evidence="2">NS2018</strain>
    </source>
</reference>
<dbReference type="EMBL" id="JAUESC010000001">
    <property type="protein sequence ID" value="KAK0608738.1"/>
    <property type="molecule type" value="Genomic_DNA"/>
</dbReference>
<evidence type="ECO:0000256" key="1">
    <source>
        <dbReference type="SAM" id="MobiDB-lite"/>
    </source>
</evidence>
<feature type="compositionally biased region" description="Low complexity" evidence="1">
    <location>
        <begin position="16"/>
        <end position="47"/>
    </location>
</feature>
<protein>
    <submittedName>
        <fullName evidence="2">Uncharacterized protein</fullName>
    </submittedName>
</protein>
<comment type="caution">
    <text evidence="2">The sequence shown here is derived from an EMBL/GenBank/DDBJ whole genome shotgun (WGS) entry which is preliminary data.</text>
</comment>
<evidence type="ECO:0000313" key="3">
    <source>
        <dbReference type="Proteomes" id="UP001168877"/>
    </source>
</evidence>
<feature type="compositionally biased region" description="Basic residues" evidence="1">
    <location>
        <begin position="82"/>
        <end position="98"/>
    </location>
</feature>
<keyword evidence="3" id="KW-1185">Reference proteome</keyword>
<proteinExistence type="predicted"/>
<accession>A0AA39TU24</accession>
<gene>
    <name evidence="2" type="ORF">LWI29_035238</name>
</gene>
<name>A0AA39TU24_ACESA</name>
<dbReference type="Proteomes" id="UP001168877">
    <property type="component" value="Unassembled WGS sequence"/>
</dbReference>
<organism evidence="2 3">
    <name type="scientific">Acer saccharum</name>
    <name type="common">Sugar maple</name>
    <dbReference type="NCBI Taxonomy" id="4024"/>
    <lineage>
        <taxon>Eukaryota</taxon>
        <taxon>Viridiplantae</taxon>
        <taxon>Streptophyta</taxon>
        <taxon>Embryophyta</taxon>
        <taxon>Tracheophyta</taxon>
        <taxon>Spermatophyta</taxon>
        <taxon>Magnoliopsida</taxon>
        <taxon>eudicotyledons</taxon>
        <taxon>Gunneridae</taxon>
        <taxon>Pentapetalae</taxon>
        <taxon>rosids</taxon>
        <taxon>malvids</taxon>
        <taxon>Sapindales</taxon>
        <taxon>Sapindaceae</taxon>
        <taxon>Hippocastanoideae</taxon>
        <taxon>Acereae</taxon>
        <taxon>Acer</taxon>
    </lineage>
</organism>
<sequence>MAFSSKPPASSKDVFMPPMSVSSGSLSASLYPPGSQKESSAASSQSTKGKKRNRGDGHDSLGSSSSLFLYPGWAPDSYSWERRRRRRSHSSRLARSSRRSLFQD</sequence>
<evidence type="ECO:0000313" key="2">
    <source>
        <dbReference type="EMBL" id="KAK0608738.1"/>
    </source>
</evidence>
<feature type="region of interest" description="Disordered" evidence="1">
    <location>
        <begin position="1"/>
        <end position="104"/>
    </location>
</feature>
<reference evidence="2" key="2">
    <citation type="submission" date="2023-06" db="EMBL/GenBank/DDBJ databases">
        <authorList>
            <person name="Swenson N.G."/>
            <person name="Wegrzyn J.L."/>
            <person name="Mcevoy S.L."/>
        </authorList>
    </citation>
    <scope>NUCLEOTIDE SEQUENCE</scope>
    <source>
        <strain evidence="2">NS2018</strain>
        <tissue evidence="2">Leaf</tissue>
    </source>
</reference>